<feature type="transmembrane region" description="Helical" evidence="1">
    <location>
        <begin position="70"/>
        <end position="87"/>
    </location>
</feature>
<protein>
    <submittedName>
        <fullName evidence="2">Uncharacterized protein</fullName>
    </submittedName>
</protein>
<evidence type="ECO:0000256" key="1">
    <source>
        <dbReference type="SAM" id="Phobius"/>
    </source>
</evidence>
<organism evidence="2">
    <name type="scientific">viral metagenome</name>
    <dbReference type="NCBI Taxonomy" id="1070528"/>
    <lineage>
        <taxon>unclassified sequences</taxon>
        <taxon>metagenomes</taxon>
        <taxon>organismal metagenomes</taxon>
    </lineage>
</organism>
<keyword evidence="1" id="KW-0472">Membrane</keyword>
<proteinExistence type="predicted"/>
<evidence type="ECO:0000313" key="2">
    <source>
        <dbReference type="EMBL" id="QHT30552.1"/>
    </source>
</evidence>
<keyword evidence="1" id="KW-1133">Transmembrane helix</keyword>
<reference evidence="2" key="1">
    <citation type="journal article" date="2020" name="Nature">
        <title>Giant virus diversity and host interactions through global metagenomics.</title>
        <authorList>
            <person name="Schulz F."/>
            <person name="Roux S."/>
            <person name="Paez-Espino D."/>
            <person name="Jungbluth S."/>
            <person name="Walsh D.A."/>
            <person name="Denef V.J."/>
            <person name="McMahon K.D."/>
            <person name="Konstantinidis K.T."/>
            <person name="Eloe-Fadrosh E.A."/>
            <person name="Kyrpides N.C."/>
            <person name="Woyke T."/>
        </authorList>
    </citation>
    <scope>NUCLEOTIDE SEQUENCE</scope>
    <source>
        <strain evidence="2">GVMAG-M-3300009151-35</strain>
    </source>
</reference>
<sequence length="92" mass="10929">MLFNIFIKYMMGDIIDITKLNIGEIYANTIQTIIDIINDIVFLTNDTYYNNDYKKLYNNIFNIIFKNDRIFYVGIIFIILSFVIYFIDGVSI</sequence>
<dbReference type="AlphaFoldDB" id="A0A6C0EPC5"/>
<name>A0A6C0EPC5_9ZZZZ</name>
<keyword evidence="1" id="KW-0812">Transmembrane</keyword>
<dbReference type="EMBL" id="MN738902">
    <property type="protein sequence ID" value="QHT30552.1"/>
    <property type="molecule type" value="Genomic_DNA"/>
</dbReference>
<accession>A0A6C0EPC5</accession>